<dbReference type="Pfam" id="PF05685">
    <property type="entry name" value="Uma2"/>
    <property type="match status" value="1"/>
</dbReference>
<sequence>MTSTDATLKLSLAEFLELPETKPASEYIDGRIYQKPMPQIKHSILQFELSSAINKVGKPQKIVYAFPELRCTFGGRSLVPDIAVFLWHRIPLDERGEPQNRIEIYPDWAIEILSPDQTDSRVTEKILFYLNNGTSLGWMIDPQDRMIISYQPQQQPEVKQGDDRLPVLSVLADLQLSANELFEWLKF</sequence>
<dbReference type="STRING" id="1781255.BH720_02550"/>
<feature type="domain" description="Putative restriction endonuclease" evidence="1">
    <location>
        <begin position="13"/>
        <end position="178"/>
    </location>
</feature>
<dbReference type="InterPro" id="IPR008538">
    <property type="entry name" value="Uma2"/>
</dbReference>
<dbReference type="EMBL" id="MJGC01000025">
    <property type="protein sequence ID" value="OEJ76875.1"/>
    <property type="molecule type" value="Genomic_DNA"/>
</dbReference>
<dbReference type="InterPro" id="IPR011335">
    <property type="entry name" value="Restrct_endonuc-II-like"/>
</dbReference>
<comment type="caution">
    <text evidence="2">The sequence shown here is derived from an EMBL/GenBank/DDBJ whole genome shotgun (WGS) entry which is preliminary data.</text>
</comment>
<protein>
    <recommendedName>
        <fullName evidence="1">Putative restriction endonuclease domain-containing protein</fullName>
    </recommendedName>
</protein>
<dbReference type="AlphaFoldDB" id="A0A1E5QQB8"/>
<dbReference type="SUPFAM" id="SSF52980">
    <property type="entry name" value="Restriction endonuclease-like"/>
    <property type="match status" value="1"/>
</dbReference>
<organism evidence="2">
    <name type="scientific">Desertifilum tharense IPPAS B-1220</name>
    <dbReference type="NCBI Taxonomy" id="1781255"/>
    <lineage>
        <taxon>Bacteria</taxon>
        <taxon>Bacillati</taxon>
        <taxon>Cyanobacteriota</taxon>
        <taxon>Cyanophyceae</taxon>
        <taxon>Desertifilales</taxon>
        <taxon>Desertifilaceae</taxon>
        <taxon>Desertifilum</taxon>
    </lineage>
</organism>
<dbReference type="PANTHER" id="PTHR34107">
    <property type="entry name" value="SLL0198 PROTEIN-RELATED"/>
    <property type="match status" value="1"/>
</dbReference>
<evidence type="ECO:0000313" key="2">
    <source>
        <dbReference type="EMBL" id="OEJ76875.1"/>
    </source>
</evidence>
<accession>A0A1E5QQB8</accession>
<evidence type="ECO:0000259" key="1">
    <source>
        <dbReference type="Pfam" id="PF05685"/>
    </source>
</evidence>
<gene>
    <name evidence="2" type="ORF">BH720_02550</name>
</gene>
<reference evidence="2" key="1">
    <citation type="submission" date="2016-09" db="EMBL/GenBank/DDBJ databases">
        <title>Draft genome of thermotolerant cyanobacterium Desertifilum sp. strain IPPAS B-1220.</title>
        <authorList>
            <person name="Sinetova M.A."/>
            <person name="Bolakhan K."/>
            <person name="Zayadan B.K."/>
            <person name="Mironov K.S."/>
            <person name="Ustinova V."/>
            <person name="Kupriyanova E.V."/>
            <person name="Sidorov R.A."/>
            <person name="Skrypnik A.N."/>
            <person name="Gogoleva N.E."/>
            <person name="Gogolev Y.V."/>
            <person name="Los D.A."/>
        </authorList>
    </citation>
    <scope>NUCLEOTIDE SEQUENCE [LARGE SCALE GENOMIC DNA]</scope>
    <source>
        <strain evidence="2">IPPAS B-1220</strain>
    </source>
</reference>
<dbReference type="OrthoDB" id="517930at2"/>
<proteinExistence type="predicted"/>
<dbReference type="CDD" id="cd06260">
    <property type="entry name" value="DUF820-like"/>
    <property type="match status" value="1"/>
</dbReference>
<name>A0A1E5QQB8_9CYAN</name>
<dbReference type="InterPro" id="IPR012296">
    <property type="entry name" value="Nuclease_put_TT1808"/>
</dbReference>
<dbReference type="Gene3D" id="3.90.1570.10">
    <property type="entry name" value="tt1808, chain A"/>
    <property type="match status" value="1"/>
</dbReference>
<dbReference type="PANTHER" id="PTHR34107:SF5">
    <property type="entry name" value="SLL1355 PROTEIN"/>
    <property type="match status" value="1"/>
</dbReference>